<feature type="domain" description="MCM C-terminal AAA(+) ATPase" evidence="10">
    <location>
        <begin position="350"/>
        <end position="549"/>
    </location>
</feature>
<dbReference type="GO" id="GO:0006310">
    <property type="term" value="P:DNA recombination"/>
    <property type="evidence" value="ECO:0007669"/>
    <property type="project" value="UniProtKB-ARBA"/>
</dbReference>
<evidence type="ECO:0000256" key="1">
    <source>
        <dbReference type="ARBA" id="ARBA00004123"/>
    </source>
</evidence>
<sequence>MSFNKKHFYKKRSKKNIPSSDISIIDDGPSHGYYGFKVYFPEEDLVDINILLIHLKICGKFFEQNTGFFDLNLIQKHKWFLLDYKMLIEKEMMSKWPDLRNELVDNTEYILNCFGLSLHQLICEDFLSKDELEETAETFYSNLGKIRAKIINYEPILHLKDLKVNIYEKLTTVRGTVIKASAVKIHCDYLAFSCSSCKGMQIVKQKDFFLTLPTKCQSRGCQAKSNFLPLYSSPHTRTINSQYLKIQELVGNDQYESGRTPRTLECELTEELVYSCMPGDDITITGIIKVKKESNVAKNNQPSLFSMYINGIHVVNNKNRNQGSYGACERIIFNMEDYYSIQKIHGEPMLFRYLVQSLCPSIYGHEVVKAGLLLALFGGTSGNVTRAESHVLMIGDPGLGKSQMLQACTNVAPRGVYVCGNTSTSSGLTVTLSREPGGDYALEAGALMLADQGCCCIDEFDKMPTQHSSLLEAMEQQSISIAKAGITCTLPSRTTILAAANPAGGHYNKGKTVAENLKISAPMLSRFDLIFILLDNPDEEVDMMLSKHILGMHSGFTNASMHNTTVTSTQISPNEQSLRSRLQIQQNETIDFLPHNLFRKYIAYAQKYVNPNISDGAKDVIKEFYLNLRKKFRTGETTPVTTRQLQSLIRLTQARAKLELREEATVEDAQDVVEVMKRSMSDIFTDEAGILDRTRSQNSTGMSNRNKALRLLNGLQKESKNTSKSIFTFKEIQALGEKLDIPSEKFHNIVQTLNIQGYLLYKGSQNYQLLSAEL</sequence>
<comment type="caution">
    <text evidence="11">The sequence shown here is derived from an EMBL/GenBank/DDBJ whole genome shotgun (WGS) entry which is preliminary data.</text>
</comment>
<dbReference type="PANTHER" id="PTHR11630:SF47">
    <property type="entry name" value="DNA HELICASE MCM8"/>
    <property type="match status" value="1"/>
</dbReference>
<evidence type="ECO:0000256" key="4">
    <source>
        <dbReference type="ARBA" id="ARBA00022840"/>
    </source>
</evidence>
<dbReference type="InterPro" id="IPR056875">
    <property type="entry name" value="MCM8/REC_WHD"/>
</dbReference>
<dbReference type="InterPro" id="IPR012340">
    <property type="entry name" value="NA-bd_OB-fold"/>
</dbReference>
<dbReference type="AlphaFoldDB" id="A0AAW1VCZ4"/>
<dbReference type="GO" id="GO:0003697">
    <property type="term" value="F:single-stranded DNA binding"/>
    <property type="evidence" value="ECO:0007669"/>
    <property type="project" value="TreeGrafter"/>
</dbReference>
<dbReference type="CDD" id="cd17759">
    <property type="entry name" value="MCM8"/>
    <property type="match status" value="1"/>
</dbReference>
<dbReference type="CDD" id="cd22247">
    <property type="entry name" value="MCM8_WHD"/>
    <property type="match status" value="1"/>
</dbReference>
<dbReference type="Proteomes" id="UP001431783">
    <property type="component" value="Unassembled WGS sequence"/>
</dbReference>
<comment type="subcellular location">
    <subcellularLocation>
        <location evidence="1">Nucleus</location>
    </subcellularLocation>
</comment>
<dbReference type="GO" id="GO:0005634">
    <property type="term" value="C:nucleus"/>
    <property type="evidence" value="ECO:0007669"/>
    <property type="project" value="UniProtKB-SubCell"/>
</dbReference>
<organism evidence="11 12">
    <name type="scientific">Henosepilachna vigintioctopunctata</name>
    <dbReference type="NCBI Taxonomy" id="420089"/>
    <lineage>
        <taxon>Eukaryota</taxon>
        <taxon>Metazoa</taxon>
        <taxon>Ecdysozoa</taxon>
        <taxon>Arthropoda</taxon>
        <taxon>Hexapoda</taxon>
        <taxon>Insecta</taxon>
        <taxon>Pterygota</taxon>
        <taxon>Neoptera</taxon>
        <taxon>Endopterygota</taxon>
        <taxon>Coleoptera</taxon>
        <taxon>Polyphaga</taxon>
        <taxon>Cucujiformia</taxon>
        <taxon>Coccinelloidea</taxon>
        <taxon>Coccinellidae</taxon>
        <taxon>Epilachninae</taxon>
        <taxon>Epilachnini</taxon>
        <taxon>Henosepilachna</taxon>
    </lineage>
</organism>
<keyword evidence="3 9" id="KW-0547">Nucleotide-binding</keyword>
<dbReference type="InterPro" id="IPR031327">
    <property type="entry name" value="MCM"/>
</dbReference>
<dbReference type="SMART" id="SM00350">
    <property type="entry name" value="MCM"/>
    <property type="match status" value="1"/>
</dbReference>
<dbReference type="InterPro" id="IPR003593">
    <property type="entry name" value="AAA+_ATPase"/>
</dbReference>
<dbReference type="Pfam" id="PF17207">
    <property type="entry name" value="MCM_OB"/>
    <property type="match status" value="1"/>
</dbReference>
<keyword evidence="4 9" id="KW-0067">ATP-binding</keyword>
<dbReference type="PROSITE" id="PS50051">
    <property type="entry name" value="MCM_2"/>
    <property type="match status" value="1"/>
</dbReference>
<accession>A0AAW1VCZ4</accession>
<gene>
    <name evidence="11" type="ORF">WA026_013395</name>
</gene>
<keyword evidence="5 9" id="KW-0238">DNA-binding</keyword>
<protein>
    <recommendedName>
        <fullName evidence="7">DNA helicase MCM8</fullName>
    </recommendedName>
    <alternativeName>
        <fullName evidence="8">Minichromosome maintenance 8</fullName>
    </alternativeName>
</protein>
<dbReference type="SUPFAM" id="SSF52540">
    <property type="entry name" value="P-loop containing nucleoside triphosphate hydrolases"/>
    <property type="match status" value="1"/>
</dbReference>
<proteinExistence type="inferred from homology"/>
<dbReference type="SMART" id="SM00382">
    <property type="entry name" value="AAA"/>
    <property type="match status" value="1"/>
</dbReference>
<dbReference type="Pfam" id="PF26065">
    <property type="entry name" value="MCM8_N"/>
    <property type="match status" value="1"/>
</dbReference>
<dbReference type="SUPFAM" id="SSF50249">
    <property type="entry name" value="Nucleic acid-binding proteins"/>
    <property type="match status" value="1"/>
</dbReference>
<dbReference type="Gene3D" id="2.40.50.140">
    <property type="entry name" value="Nucleic acid-binding proteins"/>
    <property type="match status" value="1"/>
</dbReference>
<comment type="similarity">
    <text evidence="2 9">Belongs to the MCM family.</text>
</comment>
<evidence type="ECO:0000256" key="9">
    <source>
        <dbReference type="RuleBase" id="RU004070"/>
    </source>
</evidence>
<dbReference type="EMBL" id="JARQZJ010000127">
    <property type="protein sequence ID" value="KAK9891069.1"/>
    <property type="molecule type" value="Genomic_DNA"/>
</dbReference>
<dbReference type="InterPro" id="IPR033762">
    <property type="entry name" value="MCM_OB"/>
</dbReference>
<dbReference type="PANTHER" id="PTHR11630">
    <property type="entry name" value="DNA REPLICATION LICENSING FACTOR MCM FAMILY MEMBER"/>
    <property type="match status" value="1"/>
</dbReference>
<dbReference type="GO" id="GO:0042555">
    <property type="term" value="C:MCM complex"/>
    <property type="evidence" value="ECO:0007669"/>
    <property type="project" value="TreeGrafter"/>
</dbReference>
<keyword evidence="6" id="KW-0539">Nucleus</keyword>
<keyword evidence="12" id="KW-1185">Reference proteome</keyword>
<dbReference type="InterPro" id="IPR058767">
    <property type="entry name" value="MCM8_N"/>
</dbReference>
<dbReference type="InterPro" id="IPR001208">
    <property type="entry name" value="MCM_dom"/>
</dbReference>
<dbReference type="Pfam" id="PF25051">
    <property type="entry name" value="WHD_MCM8"/>
    <property type="match status" value="1"/>
</dbReference>
<dbReference type="Pfam" id="PF17855">
    <property type="entry name" value="MCM_lid"/>
    <property type="match status" value="1"/>
</dbReference>
<evidence type="ECO:0000256" key="3">
    <source>
        <dbReference type="ARBA" id="ARBA00022741"/>
    </source>
</evidence>
<evidence type="ECO:0000256" key="7">
    <source>
        <dbReference type="ARBA" id="ARBA00041084"/>
    </source>
</evidence>
<name>A0AAW1VCZ4_9CUCU</name>
<dbReference type="Gene3D" id="3.40.50.300">
    <property type="entry name" value="P-loop containing nucleotide triphosphate hydrolases"/>
    <property type="match status" value="1"/>
</dbReference>
<reference evidence="11 12" key="1">
    <citation type="submission" date="2023-03" db="EMBL/GenBank/DDBJ databases">
        <title>Genome insight into feeding habits of ladybird beetles.</title>
        <authorList>
            <person name="Li H.-S."/>
            <person name="Huang Y.-H."/>
            <person name="Pang H."/>
        </authorList>
    </citation>
    <scope>NUCLEOTIDE SEQUENCE [LARGE SCALE GENOMIC DNA]</scope>
    <source>
        <strain evidence="11">SYSU_2023b</strain>
        <tissue evidence="11">Whole body</tissue>
    </source>
</reference>
<dbReference type="InterPro" id="IPR041562">
    <property type="entry name" value="MCM_lid"/>
</dbReference>
<evidence type="ECO:0000259" key="10">
    <source>
        <dbReference type="PROSITE" id="PS50051"/>
    </source>
</evidence>
<evidence type="ECO:0000256" key="5">
    <source>
        <dbReference type="ARBA" id="ARBA00023125"/>
    </source>
</evidence>
<evidence type="ECO:0000256" key="8">
    <source>
        <dbReference type="ARBA" id="ARBA00042306"/>
    </source>
</evidence>
<evidence type="ECO:0000313" key="11">
    <source>
        <dbReference type="EMBL" id="KAK9891069.1"/>
    </source>
</evidence>
<evidence type="ECO:0000256" key="2">
    <source>
        <dbReference type="ARBA" id="ARBA00008010"/>
    </source>
</evidence>
<evidence type="ECO:0000313" key="12">
    <source>
        <dbReference type="Proteomes" id="UP001431783"/>
    </source>
</evidence>
<dbReference type="Pfam" id="PF00493">
    <property type="entry name" value="MCM"/>
    <property type="match status" value="1"/>
</dbReference>
<dbReference type="InterPro" id="IPR027417">
    <property type="entry name" value="P-loop_NTPase"/>
</dbReference>
<dbReference type="PRINTS" id="PR01657">
    <property type="entry name" value="MCMFAMILY"/>
</dbReference>
<dbReference type="Gene3D" id="2.20.28.10">
    <property type="match status" value="1"/>
</dbReference>
<evidence type="ECO:0000256" key="6">
    <source>
        <dbReference type="ARBA" id="ARBA00023242"/>
    </source>
</evidence>
<dbReference type="GO" id="GO:0017116">
    <property type="term" value="F:single-stranded DNA helicase activity"/>
    <property type="evidence" value="ECO:0007669"/>
    <property type="project" value="TreeGrafter"/>
</dbReference>
<dbReference type="GO" id="GO:0005524">
    <property type="term" value="F:ATP binding"/>
    <property type="evidence" value="ECO:0007669"/>
    <property type="project" value="UniProtKB-KW"/>
</dbReference>